<dbReference type="Proteomes" id="UP001268089">
    <property type="component" value="Unassembled WGS sequence"/>
</dbReference>
<keyword evidence="2" id="KW-1185">Reference proteome</keyword>
<name>A0ABU1ZQR6_9BURK</name>
<protein>
    <recommendedName>
        <fullName evidence="3">Immunity protein 30 domain-containing protein</fullName>
    </recommendedName>
</protein>
<gene>
    <name evidence="1" type="ORF">J2X15_003201</name>
</gene>
<proteinExistence type="predicted"/>
<accession>A0ABU1ZQR6</accession>
<evidence type="ECO:0000313" key="1">
    <source>
        <dbReference type="EMBL" id="MDR7307896.1"/>
    </source>
</evidence>
<comment type="caution">
    <text evidence="1">The sequence shown here is derived from an EMBL/GenBank/DDBJ whole genome shotgun (WGS) entry which is preliminary data.</text>
</comment>
<dbReference type="EMBL" id="JAVDXO010000008">
    <property type="protein sequence ID" value="MDR7307896.1"/>
    <property type="molecule type" value="Genomic_DNA"/>
</dbReference>
<sequence length="147" mass="16036">MRPLNLSQFPQPESNESGSVEAALDALRHAEDESTADEAYDAFLWAIGNNHAGTFYPVVLGVLPEIEQILMHGKAWAQRAVMESLIDLGGSFVPEEGYENYLGASVQETLNAFIRSMRRQVAPLAKGNDECAKSAADLLELIDDQVA</sequence>
<organism evidence="1 2">
    <name type="scientific">Rhodoferax saidenbachensis</name>
    <dbReference type="NCBI Taxonomy" id="1484693"/>
    <lineage>
        <taxon>Bacteria</taxon>
        <taxon>Pseudomonadati</taxon>
        <taxon>Pseudomonadota</taxon>
        <taxon>Betaproteobacteria</taxon>
        <taxon>Burkholderiales</taxon>
        <taxon>Comamonadaceae</taxon>
        <taxon>Rhodoferax</taxon>
    </lineage>
</organism>
<reference evidence="1 2" key="1">
    <citation type="submission" date="2023-07" db="EMBL/GenBank/DDBJ databases">
        <title>Sorghum-associated microbial communities from plants grown in Nebraska, USA.</title>
        <authorList>
            <person name="Schachtman D."/>
        </authorList>
    </citation>
    <scope>NUCLEOTIDE SEQUENCE [LARGE SCALE GENOMIC DNA]</scope>
    <source>
        <strain evidence="1 2">BE308</strain>
    </source>
</reference>
<evidence type="ECO:0000313" key="2">
    <source>
        <dbReference type="Proteomes" id="UP001268089"/>
    </source>
</evidence>
<dbReference type="RefSeq" id="WP_310344484.1">
    <property type="nucleotide sequence ID" value="NZ_JAVDXO010000008.1"/>
</dbReference>
<evidence type="ECO:0008006" key="3">
    <source>
        <dbReference type="Google" id="ProtNLM"/>
    </source>
</evidence>